<dbReference type="Proteomes" id="UP001187531">
    <property type="component" value="Unassembled WGS sequence"/>
</dbReference>
<dbReference type="CDD" id="cd01647">
    <property type="entry name" value="RT_LTR"/>
    <property type="match status" value="1"/>
</dbReference>
<dbReference type="InterPro" id="IPR050951">
    <property type="entry name" value="Retrovirus_Pol_polyprotein"/>
</dbReference>
<keyword evidence="4" id="KW-1185">Reference proteome</keyword>
<sequence length="485" mass="54245">MVDEFFQGGEKHFYDLKLEDFTPYTVRNYYVMRSEFRDRSSTGVVGGTLSLTGLFLAPVTGGSSLILTPVGLALSGVGVVARTSSVLRNGYSTKKIIADIQAELDRDIKLSNALKDKMSEITHFCSNFIKTLRHSEKLNQAFEKFIEDNSGTDALTKMKVWLLLSEFCQDGNVGEDDESDSHCKLDPILAGRLTRAVLVSASHGIITAQLSLGLVGLGINIADIIVSSRNLKHNMKNESMLTVENMLTGLEKELASMTLLKNYLDIAGKQESPEILNSEFPSDVTHPTDWVNSVVIVEKPDKSLRICIDPHDLNKAIKRPHHSMPTFDEAIQKHEGAKFFTNLDARHGYWSLVLDEESSELTTFATTFGRFKFRRMPFGLISAQDEFQRRMEEAFEGVPGFSVIVDDIIISGKSETEHDVNTRAALTRARERMVKLNKAKCILKSESIPYFGHVISKDGIHPDPNKVNALKEMPDHATARNFRHY</sequence>
<feature type="domain" description="Reverse transcriptase" evidence="2">
    <location>
        <begin position="297"/>
        <end position="455"/>
    </location>
</feature>
<dbReference type="AlphaFoldDB" id="A0AA88L3I0"/>
<evidence type="ECO:0000313" key="4">
    <source>
        <dbReference type="Proteomes" id="UP001187531"/>
    </source>
</evidence>
<dbReference type="InterPro" id="IPR000477">
    <property type="entry name" value="RT_dom"/>
</dbReference>
<dbReference type="InterPro" id="IPR043128">
    <property type="entry name" value="Rev_trsase/Diguanyl_cyclase"/>
</dbReference>
<protein>
    <recommendedName>
        <fullName evidence="2">Reverse transcriptase domain-containing protein</fullName>
    </recommendedName>
</protein>
<dbReference type="GO" id="GO:0008289">
    <property type="term" value="F:lipid binding"/>
    <property type="evidence" value="ECO:0007669"/>
    <property type="project" value="InterPro"/>
</dbReference>
<dbReference type="SUPFAM" id="SSF56672">
    <property type="entry name" value="DNA/RNA polymerases"/>
    <property type="match status" value="1"/>
</dbReference>
<name>A0AA88L3I0_ARTSF</name>
<dbReference type="Gene3D" id="3.30.70.270">
    <property type="match status" value="1"/>
</dbReference>
<proteinExistence type="inferred from homology"/>
<dbReference type="Pfam" id="PF05461">
    <property type="entry name" value="ApoL"/>
    <property type="match status" value="1"/>
</dbReference>
<dbReference type="InterPro" id="IPR043502">
    <property type="entry name" value="DNA/RNA_pol_sf"/>
</dbReference>
<dbReference type="GO" id="GO:0071897">
    <property type="term" value="P:DNA biosynthetic process"/>
    <property type="evidence" value="ECO:0007669"/>
    <property type="project" value="UniProtKB-ARBA"/>
</dbReference>
<dbReference type="PANTHER" id="PTHR37984:SF7">
    <property type="entry name" value="INTEGRASE CATALYTIC DOMAIN-CONTAINING PROTEIN"/>
    <property type="match status" value="1"/>
</dbReference>
<dbReference type="GO" id="GO:0042157">
    <property type="term" value="P:lipoprotein metabolic process"/>
    <property type="evidence" value="ECO:0007669"/>
    <property type="project" value="InterPro"/>
</dbReference>
<comment type="caution">
    <text evidence="3">The sequence shown here is derived from an EMBL/GenBank/DDBJ whole genome shotgun (WGS) entry which is preliminary data.</text>
</comment>
<evidence type="ECO:0000256" key="1">
    <source>
        <dbReference type="ARBA" id="ARBA00010090"/>
    </source>
</evidence>
<dbReference type="EMBL" id="JAVRJZ010000016">
    <property type="protein sequence ID" value="KAK2711341.1"/>
    <property type="molecule type" value="Genomic_DNA"/>
</dbReference>
<dbReference type="InterPro" id="IPR008405">
    <property type="entry name" value="ApoL"/>
</dbReference>
<gene>
    <name evidence="3" type="ORF">QYM36_012505</name>
</gene>
<organism evidence="3 4">
    <name type="scientific">Artemia franciscana</name>
    <name type="common">Brine shrimp</name>
    <name type="synonym">Artemia sanfranciscana</name>
    <dbReference type="NCBI Taxonomy" id="6661"/>
    <lineage>
        <taxon>Eukaryota</taxon>
        <taxon>Metazoa</taxon>
        <taxon>Ecdysozoa</taxon>
        <taxon>Arthropoda</taxon>
        <taxon>Crustacea</taxon>
        <taxon>Branchiopoda</taxon>
        <taxon>Anostraca</taxon>
        <taxon>Artemiidae</taxon>
        <taxon>Artemia</taxon>
    </lineage>
</organism>
<dbReference type="Pfam" id="PF00078">
    <property type="entry name" value="RVT_1"/>
    <property type="match status" value="1"/>
</dbReference>
<comment type="similarity">
    <text evidence="1">Belongs to the apolipoprotein L family.</text>
</comment>
<evidence type="ECO:0000259" key="2">
    <source>
        <dbReference type="Pfam" id="PF00078"/>
    </source>
</evidence>
<evidence type="ECO:0000313" key="3">
    <source>
        <dbReference type="EMBL" id="KAK2711341.1"/>
    </source>
</evidence>
<dbReference type="Gene3D" id="3.10.10.10">
    <property type="entry name" value="HIV Type 1 Reverse Transcriptase, subunit A, domain 1"/>
    <property type="match status" value="1"/>
</dbReference>
<dbReference type="PANTHER" id="PTHR37984">
    <property type="entry name" value="PROTEIN CBG26694"/>
    <property type="match status" value="1"/>
</dbReference>
<reference evidence="3" key="1">
    <citation type="submission" date="2023-07" db="EMBL/GenBank/DDBJ databases">
        <title>Chromosome-level genome assembly of Artemia franciscana.</title>
        <authorList>
            <person name="Jo E."/>
        </authorList>
    </citation>
    <scope>NUCLEOTIDE SEQUENCE</scope>
    <source>
        <tissue evidence="3">Whole body</tissue>
    </source>
</reference>
<dbReference type="GO" id="GO:0006869">
    <property type="term" value="P:lipid transport"/>
    <property type="evidence" value="ECO:0007669"/>
    <property type="project" value="InterPro"/>
</dbReference>
<accession>A0AA88L3I0</accession>
<dbReference type="GO" id="GO:0005576">
    <property type="term" value="C:extracellular region"/>
    <property type="evidence" value="ECO:0007669"/>
    <property type="project" value="InterPro"/>
</dbReference>